<comment type="similarity">
    <text evidence="1">Belongs to the acetyltransferase family.</text>
</comment>
<dbReference type="eggNOG" id="COG1247">
    <property type="taxonomic scope" value="Bacteria"/>
</dbReference>
<dbReference type="PROSITE" id="PS51186">
    <property type="entry name" value="GNAT"/>
    <property type="match status" value="1"/>
</dbReference>
<evidence type="ECO:0000313" key="5">
    <source>
        <dbReference type="EMBL" id="AII04686.1"/>
    </source>
</evidence>
<feature type="domain" description="N-acetyltransferase" evidence="4">
    <location>
        <begin position="1"/>
        <end position="156"/>
    </location>
</feature>
<dbReference type="CDD" id="cd04301">
    <property type="entry name" value="NAT_SF"/>
    <property type="match status" value="1"/>
</dbReference>
<name>A0A076EG79_RHOOP</name>
<dbReference type="Pfam" id="PF00583">
    <property type="entry name" value="Acetyltransf_1"/>
    <property type="match status" value="1"/>
</dbReference>
<sequence>MIRRAVPEDVAAITAMIYELAEHQRARDECTVTADQIDDALFGPQPSTFAHVAANDDDRVVGIAVWFRNFSTWDGTHGIYLEDLFVSPSERGSGHGKALLATLAKECVDNGYTRLSWSVVNWNKPSIAFYESLDAHPQDEWTTYRLTGDPLGRLASEVS</sequence>
<dbReference type="Gene3D" id="3.40.630.30">
    <property type="match status" value="1"/>
</dbReference>
<reference evidence="5 6" key="1">
    <citation type="submission" date="2014-07" db="EMBL/GenBank/DDBJ databases">
        <title>Genome Sequence of Rhodococcus opacus Strain R7, a Biodegrader of Mono- and Polycyclic Aromatic Hydrocarbons.</title>
        <authorList>
            <person name="Di Gennaro P."/>
            <person name="Zampolli J."/>
            <person name="Presti I."/>
            <person name="Cappelletti M."/>
            <person name="D'Ursi P."/>
            <person name="Orro A."/>
            <person name="Mezzelani A."/>
            <person name="Milanesi L."/>
        </authorList>
    </citation>
    <scope>NUCLEOTIDE SEQUENCE [LARGE SCALE GENOMIC DNA]</scope>
    <source>
        <strain evidence="5 6">R7</strain>
    </source>
</reference>
<proteinExistence type="inferred from homology"/>
<evidence type="ECO:0000256" key="3">
    <source>
        <dbReference type="ARBA" id="ARBA00023315"/>
    </source>
</evidence>
<dbReference type="RefSeq" id="WP_037245153.1">
    <property type="nucleotide sequence ID" value="NZ_CP008947.1"/>
</dbReference>
<dbReference type="GO" id="GO:0008080">
    <property type="term" value="F:N-acetyltransferase activity"/>
    <property type="evidence" value="ECO:0007669"/>
    <property type="project" value="UniProtKB-ARBA"/>
</dbReference>
<protein>
    <submittedName>
        <fullName evidence="5">GCN5 family acetyltransferase</fullName>
    </submittedName>
</protein>
<organism evidence="5 6">
    <name type="scientific">Rhodococcus opacus</name>
    <name type="common">Nocardia opaca</name>
    <dbReference type="NCBI Taxonomy" id="37919"/>
    <lineage>
        <taxon>Bacteria</taxon>
        <taxon>Bacillati</taxon>
        <taxon>Actinomycetota</taxon>
        <taxon>Actinomycetes</taxon>
        <taxon>Mycobacteriales</taxon>
        <taxon>Nocardiaceae</taxon>
        <taxon>Rhodococcus</taxon>
    </lineage>
</organism>
<evidence type="ECO:0000256" key="1">
    <source>
        <dbReference type="ARBA" id="ARBA00008694"/>
    </source>
</evidence>
<dbReference type="InterPro" id="IPR000182">
    <property type="entry name" value="GNAT_dom"/>
</dbReference>
<dbReference type="FunFam" id="3.40.630.30:FF:000064">
    <property type="entry name" value="GNAT family acetyltransferase"/>
    <property type="match status" value="1"/>
</dbReference>
<evidence type="ECO:0000259" key="4">
    <source>
        <dbReference type="PROSITE" id="PS51186"/>
    </source>
</evidence>
<dbReference type="InterPro" id="IPR016181">
    <property type="entry name" value="Acyl_CoA_acyltransferase"/>
</dbReference>
<keyword evidence="3" id="KW-0012">Acyltransferase</keyword>
<evidence type="ECO:0000256" key="2">
    <source>
        <dbReference type="ARBA" id="ARBA00022679"/>
    </source>
</evidence>
<dbReference type="PANTHER" id="PTHR10545:SF29">
    <property type="entry name" value="GH14572P-RELATED"/>
    <property type="match status" value="1"/>
</dbReference>
<dbReference type="EMBL" id="CP008947">
    <property type="protein sequence ID" value="AII04686.1"/>
    <property type="molecule type" value="Genomic_DNA"/>
</dbReference>
<dbReference type="SUPFAM" id="SSF55729">
    <property type="entry name" value="Acyl-CoA N-acyltransferases (Nat)"/>
    <property type="match status" value="1"/>
</dbReference>
<dbReference type="AlphaFoldDB" id="A0A076EG79"/>
<gene>
    <name evidence="5" type="ORF">EP51_08775</name>
</gene>
<accession>A0A076EG79</accession>
<keyword evidence="2 5" id="KW-0808">Transferase</keyword>
<dbReference type="PANTHER" id="PTHR10545">
    <property type="entry name" value="DIAMINE N-ACETYLTRANSFERASE"/>
    <property type="match status" value="1"/>
</dbReference>
<dbReference type="InterPro" id="IPR051016">
    <property type="entry name" value="Diverse_Substrate_AcTransf"/>
</dbReference>
<dbReference type="Proteomes" id="UP000028488">
    <property type="component" value="Chromosome"/>
</dbReference>
<evidence type="ECO:0000313" key="6">
    <source>
        <dbReference type="Proteomes" id="UP000028488"/>
    </source>
</evidence>